<reference evidence="9 10" key="1">
    <citation type="submission" date="2018-06" db="EMBL/GenBank/DDBJ databases">
        <title>Genomic Encyclopedia of Type Strains, Phase III (KMG-III): the genomes of soil and plant-associated and newly described type strains.</title>
        <authorList>
            <person name="Whitman W."/>
        </authorList>
    </citation>
    <scope>NUCLEOTIDE SEQUENCE [LARGE SCALE GENOMIC DNA]</scope>
    <source>
        <strain evidence="9 10">CECT 9025</strain>
    </source>
</reference>
<evidence type="ECO:0000259" key="8">
    <source>
        <dbReference type="PROSITE" id="PS51462"/>
    </source>
</evidence>
<dbReference type="PROSITE" id="PS51462">
    <property type="entry name" value="NUDIX"/>
    <property type="match status" value="1"/>
</dbReference>
<dbReference type="PANTHER" id="PTHR12992">
    <property type="entry name" value="NUDIX HYDROLASE"/>
    <property type="match status" value="1"/>
</dbReference>
<feature type="domain" description="Nudix hydrolase" evidence="8">
    <location>
        <begin position="46"/>
        <end position="177"/>
    </location>
</feature>
<dbReference type="CDD" id="cd03426">
    <property type="entry name" value="NUDIX_CoAse_Nudt7"/>
    <property type="match status" value="1"/>
</dbReference>
<dbReference type="Gene3D" id="3.90.79.10">
    <property type="entry name" value="Nucleoside Triphosphate Pyrophosphohydrolase"/>
    <property type="match status" value="1"/>
</dbReference>
<comment type="cofactor">
    <cofactor evidence="1">
        <name>Mn(2+)</name>
        <dbReference type="ChEBI" id="CHEBI:29035"/>
    </cofactor>
</comment>
<evidence type="ECO:0000256" key="1">
    <source>
        <dbReference type="ARBA" id="ARBA00001936"/>
    </source>
</evidence>
<keyword evidence="4" id="KW-0378">Hydrolase</keyword>
<dbReference type="InterPro" id="IPR000086">
    <property type="entry name" value="NUDIX_hydrolase_dom"/>
</dbReference>
<evidence type="ECO:0000256" key="4">
    <source>
        <dbReference type="ARBA" id="ARBA00022801"/>
    </source>
</evidence>
<name>A0A318SSJ9_9RHOB</name>
<feature type="region of interest" description="Disordered" evidence="7">
    <location>
        <begin position="22"/>
        <end position="46"/>
    </location>
</feature>
<protein>
    <submittedName>
        <fullName evidence="9">8-oxo-dGTP pyrophosphatase MutT (NUDIX family)</fullName>
    </submittedName>
</protein>
<comment type="caution">
    <text evidence="9">The sequence shown here is derived from an EMBL/GenBank/DDBJ whole genome shotgun (WGS) entry which is preliminary data.</text>
</comment>
<keyword evidence="3" id="KW-0479">Metal-binding</keyword>
<sequence length="210" mass="22799">MPRAGMTDTAPDPVEGWLRRALDAPGSGTSDWELNPAPAQAAPRPPREAGVLIAVVRQAGRAEVILTKRSPLLKHHPGQIAFPGGKVEPEDEGPVAAALREAEEEIGLPRGLPQVLGTLPQHVTVTGFRITPVLALLEGPFEGRPEPGEVAEIFTVPLAHLADPANYRIDGRRWQGAMRRYVVVPWGPNYIWGATARMLKGLAERMDRCR</sequence>
<evidence type="ECO:0000313" key="10">
    <source>
        <dbReference type="Proteomes" id="UP000248311"/>
    </source>
</evidence>
<evidence type="ECO:0000256" key="2">
    <source>
        <dbReference type="ARBA" id="ARBA00001946"/>
    </source>
</evidence>
<dbReference type="Proteomes" id="UP000248311">
    <property type="component" value="Unassembled WGS sequence"/>
</dbReference>
<evidence type="ECO:0000256" key="5">
    <source>
        <dbReference type="ARBA" id="ARBA00022842"/>
    </source>
</evidence>
<keyword evidence="6" id="KW-0464">Manganese</keyword>
<keyword evidence="10" id="KW-1185">Reference proteome</keyword>
<dbReference type="Pfam" id="PF00293">
    <property type="entry name" value="NUDIX"/>
    <property type="match status" value="1"/>
</dbReference>
<dbReference type="InterPro" id="IPR045121">
    <property type="entry name" value="CoAse"/>
</dbReference>
<accession>A0A318SSJ9</accession>
<evidence type="ECO:0000256" key="7">
    <source>
        <dbReference type="SAM" id="MobiDB-lite"/>
    </source>
</evidence>
<comment type="cofactor">
    <cofactor evidence="2">
        <name>Mg(2+)</name>
        <dbReference type="ChEBI" id="CHEBI:18420"/>
    </cofactor>
</comment>
<dbReference type="GO" id="GO:0046872">
    <property type="term" value="F:metal ion binding"/>
    <property type="evidence" value="ECO:0007669"/>
    <property type="project" value="UniProtKB-KW"/>
</dbReference>
<dbReference type="AlphaFoldDB" id="A0A318SSJ9"/>
<dbReference type="GO" id="GO:0010945">
    <property type="term" value="F:coenzyme A diphosphatase activity"/>
    <property type="evidence" value="ECO:0007669"/>
    <property type="project" value="InterPro"/>
</dbReference>
<evidence type="ECO:0000256" key="3">
    <source>
        <dbReference type="ARBA" id="ARBA00022723"/>
    </source>
</evidence>
<evidence type="ECO:0000256" key="6">
    <source>
        <dbReference type="ARBA" id="ARBA00023211"/>
    </source>
</evidence>
<dbReference type="SUPFAM" id="SSF55811">
    <property type="entry name" value="Nudix"/>
    <property type="match status" value="1"/>
</dbReference>
<evidence type="ECO:0000313" key="9">
    <source>
        <dbReference type="EMBL" id="PYE84355.1"/>
    </source>
</evidence>
<dbReference type="InterPro" id="IPR015797">
    <property type="entry name" value="NUDIX_hydrolase-like_dom_sf"/>
</dbReference>
<gene>
    <name evidence="9" type="ORF">DFP88_102153</name>
</gene>
<keyword evidence="5" id="KW-0460">Magnesium</keyword>
<proteinExistence type="predicted"/>
<dbReference type="EMBL" id="QJTE01000002">
    <property type="protein sequence ID" value="PYE84355.1"/>
    <property type="molecule type" value="Genomic_DNA"/>
</dbReference>
<dbReference type="PANTHER" id="PTHR12992:SF11">
    <property type="entry name" value="MITOCHONDRIAL COENZYME A DIPHOSPHATASE NUDT8"/>
    <property type="match status" value="1"/>
</dbReference>
<organism evidence="9 10">
    <name type="scientific">Pseudoroseicyclus aestuarii</name>
    <dbReference type="NCBI Taxonomy" id="1795041"/>
    <lineage>
        <taxon>Bacteria</taxon>
        <taxon>Pseudomonadati</taxon>
        <taxon>Pseudomonadota</taxon>
        <taxon>Alphaproteobacteria</taxon>
        <taxon>Rhodobacterales</taxon>
        <taxon>Paracoccaceae</taxon>
        <taxon>Pseudoroseicyclus</taxon>
    </lineage>
</organism>